<name>A0ABD1RQ32_9LAMI</name>
<protein>
    <submittedName>
        <fullName evidence="1">Protein kinase protein with adenine nucleotide alpha hydrolase-like domain</fullName>
    </submittedName>
</protein>
<keyword evidence="2" id="KW-1185">Reference proteome</keyword>
<organism evidence="1 2">
    <name type="scientific">Forsythia ovata</name>
    <dbReference type="NCBI Taxonomy" id="205694"/>
    <lineage>
        <taxon>Eukaryota</taxon>
        <taxon>Viridiplantae</taxon>
        <taxon>Streptophyta</taxon>
        <taxon>Embryophyta</taxon>
        <taxon>Tracheophyta</taxon>
        <taxon>Spermatophyta</taxon>
        <taxon>Magnoliopsida</taxon>
        <taxon>eudicotyledons</taxon>
        <taxon>Gunneridae</taxon>
        <taxon>Pentapetalae</taxon>
        <taxon>asterids</taxon>
        <taxon>lamiids</taxon>
        <taxon>Lamiales</taxon>
        <taxon>Oleaceae</taxon>
        <taxon>Forsythieae</taxon>
        <taxon>Forsythia</taxon>
    </lineage>
</organism>
<sequence>MGPNGKPYDLSPPETDISFVSSGRKSIDIISGRKSIDTCPSYYESFESAHTPPRLSSLSDMENHAFESWQLGRKSGGTITPLEFSYASIENDITSTSQTMVRSSILKLPGNTIISANLDTLVYYKNLHA</sequence>
<comment type="caution">
    <text evidence="1">The sequence shown here is derived from an EMBL/GenBank/DDBJ whole genome shotgun (WGS) entry which is preliminary data.</text>
</comment>
<dbReference type="Proteomes" id="UP001604277">
    <property type="component" value="Unassembled WGS sequence"/>
</dbReference>
<accession>A0ABD1RQ32</accession>
<dbReference type="AlphaFoldDB" id="A0ABD1RQ32"/>
<gene>
    <name evidence="1" type="ORF">Fot_43170</name>
</gene>
<evidence type="ECO:0000313" key="1">
    <source>
        <dbReference type="EMBL" id="KAL2489878.1"/>
    </source>
</evidence>
<reference evidence="2" key="1">
    <citation type="submission" date="2024-07" db="EMBL/GenBank/DDBJ databases">
        <title>Two chromosome-level genome assemblies of Korean endemic species Abeliophyllum distichum and Forsythia ovata (Oleaceae).</title>
        <authorList>
            <person name="Jang H."/>
        </authorList>
    </citation>
    <scope>NUCLEOTIDE SEQUENCE [LARGE SCALE GENOMIC DNA]</scope>
</reference>
<proteinExistence type="predicted"/>
<evidence type="ECO:0000313" key="2">
    <source>
        <dbReference type="Proteomes" id="UP001604277"/>
    </source>
</evidence>
<dbReference type="EMBL" id="JBFOLJ010000012">
    <property type="protein sequence ID" value="KAL2489878.1"/>
    <property type="molecule type" value="Genomic_DNA"/>
</dbReference>